<evidence type="ECO:0000313" key="2">
    <source>
        <dbReference type="Proteomes" id="UP000620559"/>
    </source>
</evidence>
<name>A0A8J7JSP9_9CYAN</name>
<sequence>MAEVLSEPQFQILTHSKTGIKTGRIYFPALFLADYHESITQWLQRQDIIFCETDLKQYDDGSFRLYFRTINSLETEYLQLMKGSGKWAVGSSNSINK</sequence>
<dbReference type="AlphaFoldDB" id="A0A8J7JSP9"/>
<dbReference type="EMBL" id="JADEWL010000020">
    <property type="protein sequence ID" value="MBE9212819.1"/>
    <property type="molecule type" value="Genomic_DNA"/>
</dbReference>
<evidence type="ECO:0000313" key="1">
    <source>
        <dbReference type="EMBL" id="MBE9212819.1"/>
    </source>
</evidence>
<accession>A0A8J7JSP9</accession>
<dbReference type="RefSeq" id="WP_193919106.1">
    <property type="nucleotide sequence ID" value="NZ_JADEWL010000020.1"/>
</dbReference>
<gene>
    <name evidence="1" type="ORF">IQ247_08950</name>
</gene>
<comment type="caution">
    <text evidence="1">The sequence shown here is derived from an EMBL/GenBank/DDBJ whole genome shotgun (WGS) entry which is preliminary data.</text>
</comment>
<protein>
    <submittedName>
        <fullName evidence="1">Uncharacterized protein</fullName>
    </submittedName>
</protein>
<proteinExistence type="predicted"/>
<dbReference type="Proteomes" id="UP000620559">
    <property type="component" value="Unassembled WGS sequence"/>
</dbReference>
<organism evidence="1 2">
    <name type="scientific">Plectonema cf. radiosum LEGE 06105</name>
    <dbReference type="NCBI Taxonomy" id="945769"/>
    <lineage>
        <taxon>Bacteria</taxon>
        <taxon>Bacillati</taxon>
        <taxon>Cyanobacteriota</taxon>
        <taxon>Cyanophyceae</taxon>
        <taxon>Oscillatoriophycideae</taxon>
        <taxon>Oscillatoriales</taxon>
        <taxon>Microcoleaceae</taxon>
        <taxon>Plectonema</taxon>
    </lineage>
</organism>
<reference evidence="1" key="1">
    <citation type="submission" date="2020-10" db="EMBL/GenBank/DDBJ databases">
        <authorList>
            <person name="Castelo-Branco R."/>
            <person name="Eusebio N."/>
            <person name="Adriana R."/>
            <person name="Vieira A."/>
            <person name="Brugerolle De Fraissinette N."/>
            <person name="Rezende De Castro R."/>
            <person name="Schneider M.P."/>
            <person name="Vasconcelos V."/>
            <person name="Leao P.N."/>
        </authorList>
    </citation>
    <scope>NUCLEOTIDE SEQUENCE</scope>
    <source>
        <strain evidence="1">LEGE 06105</strain>
    </source>
</reference>
<keyword evidence="2" id="KW-1185">Reference proteome</keyword>